<organism evidence="1 2">
    <name type="scientific">Pythium oligandrum</name>
    <name type="common">Mycoparasitic fungus</name>
    <dbReference type="NCBI Taxonomy" id="41045"/>
    <lineage>
        <taxon>Eukaryota</taxon>
        <taxon>Sar</taxon>
        <taxon>Stramenopiles</taxon>
        <taxon>Oomycota</taxon>
        <taxon>Peronosporomycetes</taxon>
        <taxon>Pythiales</taxon>
        <taxon>Pythiaceae</taxon>
        <taxon>Pythium</taxon>
    </lineage>
</organism>
<dbReference type="Proteomes" id="UP000794436">
    <property type="component" value="Unassembled WGS sequence"/>
</dbReference>
<sequence length="240" mass="27733">MEAKERILEVKTEAKEHITEANKRTKEAIEAGDNRLSRLFNFGQNLLGDLTHSSRPVLERSQAAIRNKGRIENGCQVRLLEKKREFELDFLVGKERNLEEESNNATETLLKSTGVKSSTPVTKFKRIKNPRSLIKRCVDCVKEDWEGRQSLHPNVRAYFEENKCVFALMGFNSKEPVVLDSLRAYYSTMIAKIFHQYGSINAEIELCNDLDDLSIQIIDCSPQLEKEYERLTDYKRNLSK</sequence>
<protein>
    <submittedName>
        <fullName evidence="1">Uncharacterized protein</fullName>
    </submittedName>
</protein>
<accession>A0A8K1FQH9</accession>
<keyword evidence="2" id="KW-1185">Reference proteome</keyword>
<proteinExistence type="predicted"/>
<reference evidence="1" key="1">
    <citation type="submission" date="2019-03" db="EMBL/GenBank/DDBJ databases">
        <title>Long read genome sequence of the mycoparasitic Pythium oligandrum ATCC 38472 isolated from sugarbeet rhizosphere.</title>
        <authorList>
            <person name="Gaulin E."/>
        </authorList>
    </citation>
    <scope>NUCLEOTIDE SEQUENCE</scope>
    <source>
        <strain evidence="1">ATCC 38472_TT</strain>
    </source>
</reference>
<dbReference type="OrthoDB" id="182983at2759"/>
<dbReference type="EMBL" id="SPLM01000008">
    <property type="protein sequence ID" value="TMW66613.1"/>
    <property type="molecule type" value="Genomic_DNA"/>
</dbReference>
<gene>
    <name evidence="1" type="ORF">Poli38472_014589</name>
</gene>
<evidence type="ECO:0000313" key="2">
    <source>
        <dbReference type="Proteomes" id="UP000794436"/>
    </source>
</evidence>
<comment type="caution">
    <text evidence="1">The sequence shown here is derived from an EMBL/GenBank/DDBJ whole genome shotgun (WGS) entry which is preliminary data.</text>
</comment>
<dbReference type="AlphaFoldDB" id="A0A8K1FQH9"/>
<name>A0A8K1FQH9_PYTOL</name>
<evidence type="ECO:0000313" key="1">
    <source>
        <dbReference type="EMBL" id="TMW66613.1"/>
    </source>
</evidence>